<dbReference type="RefSeq" id="WP_111322342.1">
    <property type="nucleotide sequence ID" value="NZ_QKZT01000022.1"/>
</dbReference>
<evidence type="ECO:0000313" key="2">
    <source>
        <dbReference type="Proteomes" id="UP000248882"/>
    </source>
</evidence>
<name>A0A2W7QH62_9BACT</name>
<dbReference type="Pfam" id="PF17170">
    <property type="entry name" value="DUF5128"/>
    <property type="match status" value="1"/>
</dbReference>
<organism evidence="1 2">
    <name type="scientific">Algoriphagus chordae</name>
    <dbReference type="NCBI Taxonomy" id="237019"/>
    <lineage>
        <taxon>Bacteria</taxon>
        <taxon>Pseudomonadati</taxon>
        <taxon>Bacteroidota</taxon>
        <taxon>Cytophagia</taxon>
        <taxon>Cytophagales</taxon>
        <taxon>Cyclobacteriaceae</taxon>
        <taxon>Algoriphagus</taxon>
    </lineage>
</organism>
<gene>
    <name evidence="1" type="ORF">LV85_03778</name>
</gene>
<evidence type="ECO:0000313" key="1">
    <source>
        <dbReference type="EMBL" id="PZX47794.1"/>
    </source>
</evidence>
<accession>A0A2W7QH62</accession>
<reference evidence="1 2" key="1">
    <citation type="submission" date="2018-06" db="EMBL/GenBank/DDBJ databases">
        <title>Genomic Encyclopedia of Archaeal and Bacterial Type Strains, Phase II (KMG-II): from individual species to whole genera.</title>
        <authorList>
            <person name="Goeker M."/>
        </authorList>
    </citation>
    <scope>NUCLEOTIDE SEQUENCE [LARGE SCALE GENOMIC DNA]</scope>
    <source>
        <strain evidence="1 2">DSM 19830</strain>
    </source>
</reference>
<dbReference type="OrthoDB" id="821905at2"/>
<sequence>MKIINILFLIFFSIVLISCSSQREDLIKIKTLQFQSGSRIVDFSEISDNLEIVLLNIPDSVSLGRIHSIRYYADYLILHDKDYAQALYIFNKSGDFINTLRRIGSGPGEFTTLESYIIHEDNLAVYDRGLQKIIKYQLPNLSFLESFEASGYFRGDLLNWNSFGHSIGLSDDELENGSYRGLVFLDENYQVIFNNEKPAGVIEASQRGNLSNIGNRIFYAEPFSEIIYAMDSLDFSPVYQVDFGKNSLPKIAQSLEEAEDFYEILRSQDYAFAVHNFNLIDSVISFNFYWRTIEEIRIGLYDLINDRGIIISDIGPLEDYLMWPFSVSDGYNLSILYPDEYDKEILLQMGLSTDEISKFDMSKPFLLKYSINNFPNQ</sequence>
<dbReference type="AlphaFoldDB" id="A0A2W7QH62"/>
<dbReference type="Proteomes" id="UP000248882">
    <property type="component" value="Unassembled WGS sequence"/>
</dbReference>
<keyword evidence="2" id="KW-1185">Reference proteome</keyword>
<proteinExistence type="predicted"/>
<dbReference type="EMBL" id="QKZT01000022">
    <property type="protein sequence ID" value="PZX47794.1"/>
    <property type="molecule type" value="Genomic_DNA"/>
</dbReference>
<protein>
    <submittedName>
        <fullName evidence="1">6-bladed beta-propeller protein</fullName>
    </submittedName>
</protein>
<comment type="caution">
    <text evidence="1">The sequence shown here is derived from an EMBL/GenBank/DDBJ whole genome shotgun (WGS) entry which is preliminary data.</text>
</comment>
<dbReference type="PROSITE" id="PS51257">
    <property type="entry name" value="PROKAR_LIPOPROTEIN"/>
    <property type="match status" value="1"/>
</dbReference>